<dbReference type="Proteomes" id="UP000247476">
    <property type="component" value="Unassembled WGS sequence"/>
</dbReference>
<evidence type="ECO:0000313" key="2">
    <source>
        <dbReference type="EMBL" id="PYI52885.1"/>
    </source>
</evidence>
<feature type="transmembrane region" description="Helical" evidence="1">
    <location>
        <begin position="51"/>
        <end position="71"/>
    </location>
</feature>
<keyword evidence="1" id="KW-1133">Transmembrane helix</keyword>
<dbReference type="AlphaFoldDB" id="A0A2V5K115"/>
<organism evidence="2 3">
    <name type="scientific">Paenibacillus flagellatus</name>
    <dbReference type="NCBI Taxonomy" id="2211139"/>
    <lineage>
        <taxon>Bacteria</taxon>
        <taxon>Bacillati</taxon>
        <taxon>Bacillota</taxon>
        <taxon>Bacilli</taxon>
        <taxon>Bacillales</taxon>
        <taxon>Paenibacillaceae</taxon>
        <taxon>Paenibacillus</taxon>
    </lineage>
</organism>
<gene>
    <name evidence="2" type="ORF">DLM86_17920</name>
</gene>
<keyword evidence="3" id="KW-1185">Reference proteome</keyword>
<accession>A0A2V5K115</accession>
<sequence length="80" mass="8893">MNGTEKRGRPRKWVKLLQPLLIAACLFLWLVLTPTGQLIHAVVFWKTLSPQEVNIICAALSIAAALVQVLLSRRTEQSNG</sequence>
<protein>
    <submittedName>
        <fullName evidence="2">Uncharacterized protein</fullName>
    </submittedName>
</protein>
<proteinExistence type="predicted"/>
<dbReference type="EMBL" id="QJVJ01000008">
    <property type="protein sequence ID" value="PYI52885.1"/>
    <property type="molecule type" value="Genomic_DNA"/>
</dbReference>
<reference evidence="2 3" key="1">
    <citation type="submission" date="2018-05" db="EMBL/GenBank/DDBJ databases">
        <title>Paenibacillus flagellatus sp. nov., isolated from selenium mineral soil.</title>
        <authorList>
            <person name="Dai X."/>
        </authorList>
    </citation>
    <scope>NUCLEOTIDE SEQUENCE [LARGE SCALE GENOMIC DNA]</scope>
    <source>
        <strain evidence="2 3">DXL2</strain>
    </source>
</reference>
<keyword evidence="1" id="KW-0812">Transmembrane</keyword>
<comment type="caution">
    <text evidence="2">The sequence shown here is derived from an EMBL/GenBank/DDBJ whole genome shotgun (WGS) entry which is preliminary data.</text>
</comment>
<name>A0A2V5K115_9BACL</name>
<evidence type="ECO:0000256" key="1">
    <source>
        <dbReference type="SAM" id="Phobius"/>
    </source>
</evidence>
<evidence type="ECO:0000313" key="3">
    <source>
        <dbReference type="Proteomes" id="UP000247476"/>
    </source>
</evidence>
<keyword evidence="1" id="KW-0472">Membrane</keyword>